<protein>
    <submittedName>
        <fullName evidence="2">Uncharacterized protein</fullName>
    </submittedName>
</protein>
<evidence type="ECO:0000256" key="1">
    <source>
        <dbReference type="SAM" id="MobiDB-lite"/>
    </source>
</evidence>
<accession>A0ABR2LGZ2</accession>
<evidence type="ECO:0000313" key="2">
    <source>
        <dbReference type="EMBL" id="KAK8940293.1"/>
    </source>
</evidence>
<keyword evidence="3" id="KW-1185">Reference proteome</keyword>
<feature type="compositionally biased region" description="Basic and acidic residues" evidence="1">
    <location>
        <begin position="53"/>
        <end position="79"/>
    </location>
</feature>
<reference evidence="2 3" key="1">
    <citation type="journal article" date="2022" name="Nat. Plants">
        <title>Genomes of leafy and leafless Platanthera orchids illuminate the evolution of mycoheterotrophy.</title>
        <authorList>
            <person name="Li M.H."/>
            <person name="Liu K.W."/>
            <person name="Li Z."/>
            <person name="Lu H.C."/>
            <person name="Ye Q.L."/>
            <person name="Zhang D."/>
            <person name="Wang J.Y."/>
            <person name="Li Y.F."/>
            <person name="Zhong Z.M."/>
            <person name="Liu X."/>
            <person name="Yu X."/>
            <person name="Liu D.K."/>
            <person name="Tu X.D."/>
            <person name="Liu B."/>
            <person name="Hao Y."/>
            <person name="Liao X.Y."/>
            <person name="Jiang Y.T."/>
            <person name="Sun W.H."/>
            <person name="Chen J."/>
            <person name="Chen Y.Q."/>
            <person name="Ai Y."/>
            <person name="Zhai J.W."/>
            <person name="Wu S.S."/>
            <person name="Zhou Z."/>
            <person name="Hsiao Y.Y."/>
            <person name="Wu W.L."/>
            <person name="Chen Y.Y."/>
            <person name="Lin Y.F."/>
            <person name="Hsu J.L."/>
            <person name="Li C.Y."/>
            <person name="Wang Z.W."/>
            <person name="Zhao X."/>
            <person name="Zhong W.Y."/>
            <person name="Ma X.K."/>
            <person name="Ma L."/>
            <person name="Huang J."/>
            <person name="Chen G.Z."/>
            <person name="Huang M.Z."/>
            <person name="Huang L."/>
            <person name="Peng D.H."/>
            <person name="Luo Y.B."/>
            <person name="Zou S.Q."/>
            <person name="Chen S.P."/>
            <person name="Lan S."/>
            <person name="Tsai W.C."/>
            <person name="Van de Peer Y."/>
            <person name="Liu Z.J."/>
        </authorList>
    </citation>
    <scope>NUCLEOTIDE SEQUENCE [LARGE SCALE GENOMIC DNA]</scope>
    <source>
        <strain evidence="2">Lor288</strain>
    </source>
</reference>
<organism evidence="2 3">
    <name type="scientific">Platanthera guangdongensis</name>
    <dbReference type="NCBI Taxonomy" id="2320717"/>
    <lineage>
        <taxon>Eukaryota</taxon>
        <taxon>Viridiplantae</taxon>
        <taxon>Streptophyta</taxon>
        <taxon>Embryophyta</taxon>
        <taxon>Tracheophyta</taxon>
        <taxon>Spermatophyta</taxon>
        <taxon>Magnoliopsida</taxon>
        <taxon>Liliopsida</taxon>
        <taxon>Asparagales</taxon>
        <taxon>Orchidaceae</taxon>
        <taxon>Orchidoideae</taxon>
        <taxon>Orchideae</taxon>
        <taxon>Orchidinae</taxon>
        <taxon>Platanthera</taxon>
    </lineage>
</organism>
<feature type="region of interest" description="Disordered" evidence="1">
    <location>
        <begin position="50"/>
        <end position="115"/>
    </location>
</feature>
<gene>
    <name evidence="2" type="ORF">KSP40_PGU013105</name>
</gene>
<evidence type="ECO:0000313" key="3">
    <source>
        <dbReference type="Proteomes" id="UP001412067"/>
    </source>
</evidence>
<feature type="region of interest" description="Disordered" evidence="1">
    <location>
        <begin position="1"/>
        <end position="20"/>
    </location>
</feature>
<proteinExistence type="predicted"/>
<dbReference type="EMBL" id="JBBWWR010000020">
    <property type="protein sequence ID" value="KAK8940293.1"/>
    <property type="molecule type" value="Genomic_DNA"/>
</dbReference>
<name>A0ABR2LGZ2_9ASPA</name>
<dbReference type="Proteomes" id="UP001412067">
    <property type="component" value="Unassembled WGS sequence"/>
</dbReference>
<sequence length="115" mass="12824">MDARDSSSVAVGRDGSSEEEVLTTALAKEAGAMFQSRRFEECVEVLNQLLHKKGSDPKPERKQRTQSNNDHRPAVPEKKRAVRQRASMPEKKRAATGADRSRKSSSCSSRPEKKK</sequence>
<comment type="caution">
    <text evidence="2">The sequence shown here is derived from an EMBL/GenBank/DDBJ whole genome shotgun (WGS) entry which is preliminary data.</text>
</comment>